<protein>
    <submittedName>
        <fullName evidence="6">Response regulator receiver protein</fullName>
    </submittedName>
</protein>
<evidence type="ECO:0000256" key="3">
    <source>
        <dbReference type="ARBA" id="ARBA00023163"/>
    </source>
</evidence>
<dbReference type="RefSeq" id="WP_013420158.1">
    <property type="nucleotide sequence ID" value="NC_014664.1"/>
</dbReference>
<dbReference type="SUPFAM" id="SSF52172">
    <property type="entry name" value="CheY-like"/>
    <property type="match status" value="1"/>
</dbReference>
<accession>E3I6R2</accession>
<evidence type="ECO:0000256" key="2">
    <source>
        <dbReference type="ARBA" id="ARBA00023015"/>
    </source>
</evidence>
<evidence type="ECO:0000256" key="1">
    <source>
        <dbReference type="ARBA" id="ARBA00022553"/>
    </source>
</evidence>
<dbReference type="InterPro" id="IPR001789">
    <property type="entry name" value="Sig_transdc_resp-reg_receiver"/>
</dbReference>
<dbReference type="Proteomes" id="UP000001399">
    <property type="component" value="Chromosome"/>
</dbReference>
<dbReference type="EMBL" id="CP002292">
    <property type="protein sequence ID" value="ADP71780.1"/>
    <property type="molecule type" value="Genomic_DNA"/>
</dbReference>
<dbReference type="eggNOG" id="COG0745">
    <property type="taxonomic scope" value="Bacteria"/>
</dbReference>
<sequence>MTASFKILVVDDYSTMVRIVRKLLKQIGYDDVDEASNGGMALEMIQKNSYGLIISDWNMEPMSGYDLLRHVRSSAATAQTPFILVTAESRADNVAAAKEAGANEYLVKPFSAPVLKEKIDKALAVAKAAA</sequence>
<dbReference type="PANTHER" id="PTHR44591:SF3">
    <property type="entry name" value="RESPONSE REGULATORY DOMAIN-CONTAINING PROTEIN"/>
    <property type="match status" value="1"/>
</dbReference>
<name>E3I6R2_RHOVT</name>
<organism evidence="6 7">
    <name type="scientific">Rhodomicrobium vannielii (strain ATCC 17100 / DSM 162 / LMG 4299 / NCIMB 10020 / ATH 3.1.1)</name>
    <dbReference type="NCBI Taxonomy" id="648757"/>
    <lineage>
        <taxon>Bacteria</taxon>
        <taxon>Pseudomonadati</taxon>
        <taxon>Pseudomonadota</taxon>
        <taxon>Alphaproteobacteria</taxon>
        <taxon>Hyphomicrobiales</taxon>
        <taxon>Hyphomicrobiaceae</taxon>
        <taxon>Rhodomicrobium</taxon>
    </lineage>
</organism>
<keyword evidence="3" id="KW-0804">Transcription</keyword>
<keyword evidence="2" id="KW-0805">Transcription regulation</keyword>
<dbReference type="InterPro" id="IPR011006">
    <property type="entry name" value="CheY-like_superfamily"/>
</dbReference>
<dbReference type="GO" id="GO:0000160">
    <property type="term" value="P:phosphorelay signal transduction system"/>
    <property type="evidence" value="ECO:0007669"/>
    <property type="project" value="InterPro"/>
</dbReference>
<dbReference type="Pfam" id="PF00072">
    <property type="entry name" value="Response_reg"/>
    <property type="match status" value="1"/>
</dbReference>
<dbReference type="AlphaFoldDB" id="E3I6R2"/>
<dbReference type="SMART" id="SM00448">
    <property type="entry name" value="REC"/>
    <property type="match status" value="1"/>
</dbReference>
<reference evidence="7" key="1">
    <citation type="journal article" date="2011" name="J. Bacteriol.">
        <title>Genome sequences of eight morphologically diverse alphaproteobacteria.</title>
        <authorList>
            <consortium name="US DOE Joint Genome Institute"/>
            <person name="Brown P.J."/>
            <person name="Kysela D.T."/>
            <person name="Buechlein A."/>
            <person name="Hemmerich C."/>
            <person name="Brun Y.V."/>
        </authorList>
    </citation>
    <scope>NUCLEOTIDE SEQUENCE [LARGE SCALE GENOMIC DNA]</scope>
    <source>
        <strain evidence="7">ATCC 17100 / ATH 3.1.1 / DSM 162 / LMG 4299</strain>
    </source>
</reference>
<dbReference type="Gene3D" id="3.40.50.2300">
    <property type="match status" value="1"/>
</dbReference>
<dbReference type="STRING" id="648757.Rvan_2565"/>
<feature type="domain" description="Response regulatory" evidence="5">
    <location>
        <begin position="6"/>
        <end position="123"/>
    </location>
</feature>
<dbReference type="OrthoDB" id="9800897at2"/>
<evidence type="ECO:0000259" key="5">
    <source>
        <dbReference type="PROSITE" id="PS50110"/>
    </source>
</evidence>
<dbReference type="InterPro" id="IPR050595">
    <property type="entry name" value="Bact_response_regulator"/>
</dbReference>
<evidence type="ECO:0000256" key="4">
    <source>
        <dbReference type="PROSITE-ProRule" id="PRU00169"/>
    </source>
</evidence>
<evidence type="ECO:0000313" key="6">
    <source>
        <dbReference type="EMBL" id="ADP71780.1"/>
    </source>
</evidence>
<proteinExistence type="predicted"/>
<keyword evidence="7" id="KW-1185">Reference proteome</keyword>
<dbReference type="PANTHER" id="PTHR44591">
    <property type="entry name" value="STRESS RESPONSE REGULATOR PROTEIN 1"/>
    <property type="match status" value="1"/>
</dbReference>
<evidence type="ECO:0000313" key="7">
    <source>
        <dbReference type="Proteomes" id="UP000001399"/>
    </source>
</evidence>
<gene>
    <name evidence="6" type="ordered locus">Rvan_2565</name>
</gene>
<dbReference type="KEGG" id="rva:Rvan_2565"/>
<dbReference type="HOGENOM" id="CLU_000445_69_12_5"/>
<feature type="modified residue" description="4-aspartylphosphate" evidence="4">
    <location>
        <position position="56"/>
    </location>
</feature>
<dbReference type="PROSITE" id="PS50110">
    <property type="entry name" value="RESPONSE_REGULATORY"/>
    <property type="match status" value="1"/>
</dbReference>
<keyword evidence="1 4" id="KW-0597">Phosphoprotein</keyword>